<dbReference type="InterPro" id="IPR011051">
    <property type="entry name" value="RmlC_Cupin_sf"/>
</dbReference>
<dbReference type="InterPro" id="IPR013096">
    <property type="entry name" value="Cupin_2"/>
</dbReference>
<proteinExistence type="predicted"/>
<accession>A0A1M4WJU3</accession>
<evidence type="ECO:0000313" key="3">
    <source>
        <dbReference type="Proteomes" id="UP000184485"/>
    </source>
</evidence>
<keyword evidence="2" id="KW-0413">Isomerase</keyword>
<dbReference type="InterPro" id="IPR014710">
    <property type="entry name" value="RmlC-like_jellyroll"/>
</dbReference>
<dbReference type="STRING" id="1122133.SAMN02745157_0990"/>
<sequence length="119" mass="13449">MPKVTPDDQRFPAWSETQHYGIARHKVGAEVELHFHDCHEYWIIVEGAGDAVSEGIEYRLGPGDLLLTEAGHEHSLVVTEPMVAIYYYGVMPEHGRWGHLHRGTDLPFADYLKTVEVPA</sequence>
<dbReference type="EMBL" id="FQUP01000001">
    <property type="protein sequence ID" value="SHE81252.1"/>
    <property type="molecule type" value="Genomic_DNA"/>
</dbReference>
<dbReference type="GO" id="GO:0016853">
    <property type="term" value="F:isomerase activity"/>
    <property type="evidence" value="ECO:0007669"/>
    <property type="project" value="UniProtKB-KW"/>
</dbReference>
<dbReference type="Pfam" id="PF07883">
    <property type="entry name" value="Cupin_2"/>
    <property type="match status" value="1"/>
</dbReference>
<evidence type="ECO:0000313" key="2">
    <source>
        <dbReference type="EMBL" id="SHE81252.1"/>
    </source>
</evidence>
<dbReference type="Proteomes" id="UP000184485">
    <property type="component" value="Unassembled WGS sequence"/>
</dbReference>
<dbReference type="OrthoDB" id="9814553at2"/>
<protein>
    <submittedName>
        <fullName evidence="2">Mannose-6-phosphate isomerase, cupin superfamily</fullName>
    </submittedName>
</protein>
<dbReference type="Gene3D" id="2.60.120.10">
    <property type="entry name" value="Jelly Rolls"/>
    <property type="match status" value="1"/>
</dbReference>
<organism evidence="2 3">
    <name type="scientific">Kaistia soli DSM 19436</name>
    <dbReference type="NCBI Taxonomy" id="1122133"/>
    <lineage>
        <taxon>Bacteria</taxon>
        <taxon>Pseudomonadati</taxon>
        <taxon>Pseudomonadota</taxon>
        <taxon>Alphaproteobacteria</taxon>
        <taxon>Hyphomicrobiales</taxon>
        <taxon>Kaistiaceae</taxon>
        <taxon>Kaistia</taxon>
    </lineage>
</organism>
<feature type="domain" description="Cupin type-2" evidence="1">
    <location>
        <begin position="26"/>
        <end position="84"/>
    </location>
</feature>
<reference evidence="2 3" key="1">
    <citation type="submission" date="2016-11" db="EMBL/GenBank/DDBJ databases">
        <authorList>
            <person name="Jaros S."/>
            <person name="Januszkiewicz K."/>
            <person name="Wedrychowicz H."/>
        </authorList>
    </citation>
    <scope>NUCLEOTIDE SEQUENCE [LARGE SCALE GENOMIC DNA]</scope>
    <source>
        <strain evidence="2 3">DSM 19436</strain>
    </source>
</reference>
<keyword evidence="3" id="KW-1185">Reference proteome</keyword>
<gene>
    <name evidence="2" type="ORF">SAMN02745157_0990</name>
</gene>
<name>A0A1M4WJU3_9HYPH</name>
<dbReference type="SUPFAM" id="SSF51182">
    <property type="entry name" value="RmlC-like cupins"/>
    <property type="match status" value="1"/>
</dbReference>
<dbReference type="RefSeq" id="WP_073051621.1">
    <property type="nucleotide sequence ID" value="NZ_FQUP01000001.1"/>
</dbReference>
<evidence type="ECO:0000259" key="1">
    <source>
        <dbReference type="Pfam" id="PF07883"/>
    </source>
</evidence>
<dbReference type="AlphaFoldDB" id="A0A1M4WJU3"/>